<keyword evidence="1" id="KW-0812">Transmembrane</keyword>
<feature type="domain" description="2TM" evidence="2">
    <location>
        <begin position="12"/>
        <end position="91"/>
    </location>
</feature>
<gene>
    <name evidence="3" type="ORF">ACFO3O_05165</name>
</gene>
<evidence type="ECO:0000256" key="1">
    <source>
        <dbReference type="SAM" id="Phobius"/>
    </source>
</evidence>
<feature type="transmembrane region" description="Helical" evidence="1">
    <location>
        <begin position="50"/>
        <end position="69"/>
    </location>
</feature>
<dbReference type="InterPro" id="IPR025698">
    <property type="entry name" value="2TM_dom"/>
</dbReference>
<evidence type="ECO:0000313" key="4">
    <source>
        <dbReference type="Proteomes" id="UP001596043"/>
    </source>
</evidence>
<dbReference type="RefSeq" id="WP_379977481.1">
    <property type="nucleotide sequence ID" value="NZ_JBHSFV010000002.1"/>
</dbReference>
<dbReference type="EMBL" id="JBHSFV010000002">
    <property type="protein sequence ID" value="MFC4633285.1"/>
    <property type="molecule type" value="Genomic_DNA"/>
</dbReference>
<sequence>MMTPEEKRDKYERAKQRVADLKKFYGELMSYFLFIAILAGINFYFNNWSYMWFLWPALGWGIGLIFKAYKLFSKTALFGRDWEERKIKELIDKDENM</sequence>
<accession>A0ABV9HUB3</accession>
<keyword evidence="1" id="KW-1133">Transmembrane helix</keyword>
<dbReference type="Pfam" id="PF13239">
    <property type="entry name" value="2TM"/>
    <property type="match status" value="1"/>
</dbReference>
<name>A0ABV9HUB3_9FLAO</name>
<organism evidence="3 4">
    <name type="scientific">Dokdonia ponticola</name>
    <dbReference type="NCBI Taxonomy" id="2041041"/>
    <lineage>
        <taxon>Bacteria</taxon>
        <taxon>Pseudomonadati</taxon>
        <taxon>Bacteroidota</taxon>
        <taxon>Flavobacteriia</taxon>
        <taxon>Flavobacteriales</taxon>
        <taxon>Flavobacteriaceae</taxon>
        <taxon>Dokdonia</taxon>
    </lineage>
</organism>
<proteinExistence type="predicted"/>
<comment type="caution">
    <text evidence="3">The sequence shown here is derived from an EMBL/GenBank/DDBJ whole genome shotgun (WGS) entry which is preliminary data.</text>
</comment>
<evidence type="ECO:0000259" key="2">
    <source>
        <dbReference type="Pfam" id="PF13239"/>
    </source>
</evidence>
<reference evidence="4" key="1">
    <citation type="journal article" date="2019" name="Int. J. Syst. Evol. Microbiol.">
        <title>The Global Catalogue of Microorganisms (GCM) 10K type strain sequencing project: providing services to taxonomists for standard genome sequencing and annotation.</title>
        <authorList>
            <consortium name="The Broad Institute Genomics Platform"/>
            <consortium name="The Broad Institute Genome Sequencing Center for Infectious Disease"/>
            <person name="Wu L."/>
            <person name="Ma J."/>
        </authorList>
    </citation>
    <scope>NUCLEOTIDE SEQUENCE [LARGE SCALE GENOMIC DNA]</scope>
    <source>
        <strain evidence="4">YJ-61-S</strain>
    </source>
</reference>
<feature type="transmembrane region" description="Helical" evidence="1">
    <location>
        <begin position="24"/>
        <end position="44"/>
    </location>
</feature>
<keyword evidence="4" id="KW-1185">Reference proteome</keyword>
<keyword evidence="1" id="KW-0472">Membrane</keyword>
<protein>
    <submittedName>
        <fullName evidence="3">2TM domain-containing protein</fullName>
    </submittedName>
</protein>
<dbReference type="Proteomes" id="UP001596043">
    <property type="component" value="Unassembled WGS sequence"/>
</dbReference>
<evidence type="ECO:0000313" key="3">
    <source>
        <dbReference type="EMBL" id="MFC4633285.1"/>
    </source>
</evidence>